<accession>A0A814Z877</accession>
<name>A0A814Z877_9BILA</name>
<dbReference type="Proteomes" id="UP000663882">
    <property type="component" value="Unassembled WGS sequence"/>
</dbReference>
<dbReference type="EMBL" id="CAJNOO010002146">
    <property type="protein sequence ID" value="CAF1240538.1"/>
    <property type="molecule type" value="Genomic_DNA"/>
</dbReference>
<dbReference type="AlphaFoldDB" id="A0A814Z877"/>
<evidence type="ECO:0000313" key="3">
    <source>
        <dbReference type="Proteomes" id="UP000663882"/>
    </source>
</evidence>
<sequence length="49" mass="5457">MASAAQTTANNEKKKLNADQLAALKKASGNDDESELQSQYEELWENFPK</sequence>
<feature type="region of interest" description="Disordered" evidence="1">
    <location>
        <begin position="1"/>
        <end position="49"/>
    </location>
</feature>
<feature type="non-terminal residue" evidence="2">
    <location>
        <position position="1"/>
    </location>
</feature>
<comment type="caution">
    <text evidence="2">The sequence shown here is derived from an EMBL/GenBank/DDBJ whole genome shotgun (WGS) entry which is preliminary data.</text>
</comment>
<reference evidence="2" key="1">
    <citation type="submission" date="2021-02" db="EMBL/GenBank/DDBJ databases">
        <authorList>
            <person name="Nowell W R."/>
        </authorList>
    </citation>
    <scope>NUCLEOTIDE SEQUENCE</scope>
</reference>
<evidence type="ECO:0000313" key="2">
    <source>
        <dbReference type="EMBL" id="CAF1240538.1"/>
    </source>
</evidence>
<evidence type="ECO:0000256" key="1">
    <source>
        <dbReference type="SAM" id="MobiDB-lite"/>
    </source>
</evidence>
<proteinExistence type="predicted"/>
<protein>
    <submittedName>
        <fullName evidence="2">Uncharacterized protein</fullName>
    </submittedName>
</protein>
<organism evidence="2 3">
    <name type="scientific">Rotaria sordida</name>
    <dbReference type="NCBI Taxonomy" id="392033"/>
    <lineage>
        <taxon>Eukaryota</taxon>
        <taxon>Metazoa</taxon>
        <taxon>Spiralia</taxon>
        <taxon>Gnathifera</taxon>
        <taxon>Rotifera</taxon>
        <taxon>Eurotatoria</taxon>
        <taxon>Bdelloidea</taxon>
        <taxon>Philodinida</taxon>
        <taxon>Philodinidae</taxon>
        <taxon>Rotaria</taxon>
    </lineage>
</organism>
<gene>
    <name evidence="2" type="ORF">RFH988_LOCUS26645</name>
</gene>
<feature type="compositionally biased region" description="Polar residues" evidence="1">
    <location>
        <begin position="1"/>
        <end position="10"/>
    </location>
</feature>